<sequence>MPNGGDGGWCLVVWQPVRDAGGNEQPAARARAKASSKVVLPDPGGPNSRVILHNQKNVL</sequence>
<evidence type="ECO:0000313" key="2">
    <source>
        <dbReference type="EnsemblPlants" id="ONIVA05G03100.1"/>
    </source>
</evidence>
<accession>A0A0E0H9C5</accession>
<name>A0A0E0H9C5_ORYNI</name>
<dbReference type="AlphaFoldDB" id="A0A0E0H9C5"/>
<organism evidence="2">
    <name type="scientific">Oryza nivara</name>
    <name type="common">Indian wild rice</name>
    <name type="synonym">Oryza sativa f. spontanea</name>
    <dbReference type="NCBI Taxonomy" id="4536"/>
    <lineage>
        <taxon>Eukaryota</taxon>
        <taxon>Viridiplantae</taxon>
        <taxon>Streptophyta</taxon>
        <taxon>Embryophyta</taxon>
        <taxon>Tracheophyta</taxon>
        <taxon>Spermatophyta</taxon>
        <taxon>Magnoliopsida</taxon>
        <taxon>Liliopsida</taxon>
        <taxon>Poales</taxon>
        <taxon>Poaceae</taxon>
        <taxon>BOP clade</taxon>
        <taxon>Oryzoideae</taxon>
        <taxon>Oryzeae</taxon>
        <taxon>Oryzinae</taxon>
        <taxon>Oryza</taxon>
    </lineage>
</organism>
<dbReference type="HOGENOM" id="CLU_2964921_0_0_1"/>
<dbReference type="EnsemblPlants" id="ONIVA05G03100.1">
    <property type="protein sequence ID" value="ONIVA05G03100.1"/>
    <property type="gene ID" value="ONIVA05G03100"/>
</dbReference>
<evidence type="ECO:0000256" key="1">
    <source>
        <dbReference type="SAM" id="MobiDB-lite"/>
    </source>
</evidence>
<dbReference type="Proteomes" id="UP000006591">
    <property type="component" value="Chromosome 5"/>
</dbReference>
<protein>
    <submittedName>
        <fullName evidence="2">Uncharacterized protein</fullName>
    </submittedName>
</protein>
<proteinExistence type="predicted"/>
<keyword evidence="3" id="KW-1185">Reference proteome</keyword>
<evidence type="ECO:0000313" key="3">
    <source>
        <dbReference type="Proteomes" id="UP000006591"/>
    </source>
</evidence>
<feature type="region of interest" description="Disordered" evidence="1">
    <location>
        <begin position="21"/>
        <end position="59"/>
    </location>
</feature>
<feature type="compositionally biased region" description="Low complexity" evidence="1">
    <location>
        <begin position="27"/>
        <end position="39"/>
    </location>
</feature>
<reference evidence="2" key="1">
    <citation type="submission" date="2015-04" db="UniProtKB">
        <authorList>
            <consortium name="EnsemblPlants"/>
        </authorList>
    </citation>
    <scope>IDENTIFICATION</scope>
    <source>
        <strain evidence="2">SL10</strain>
    </source>
</reference>
<dbReference type="Gramene" id="ONIVA05G03100.1">
    <property type="protein sequence ID" value="ONIVA05G03100.1"/>
    <property type="gene ID" value="ONIVA05G03100"/>
</dbReference>
<reference evidence="2" key="2">
    <citation type="submission" date="2018-04" db="EMBL/GenBank/DDBJ databases">
        <title>OnivRS2 (Oryza nivara Reference Sequence Version 2).</title>
        <authorList>
            <person name="Zhang J."/>
            <person name="Kudrna D."/>
            <person name="Lee S."/>
            <person name="Talag J."/>
            <person name="Rajasekar S."/>
            <person name="Welchert J."/>
            <person name="Hsing Y.-I."/>
            <person name="Wing R.A."/>
        </authorList>
    </citation>
    <scope>NUCLEOTIDE SEQUENCE [LARGE SCALE GENOMIC DNA]</scope>
    <source>
        <strain evidence="2">SL10</strain>
    </source>
</reference>